<comment type="catalytic activity">
    <reaction evidence="1">
        <text>Hydrolysis of alpha-(2-&gt;3)-, alpha-(2-&gt;6)-, alpha-(2-&gt;8)- glycosidic linkages of terminal sialic acid residues in oligosaccharides, glycoproteins, glycolipids, colominic acid and synthetic substrates.</text>
        <dbReference type="EC" id="3.2.1.18"/>
    </reaction>
</comment>
<dbReference type="SMART" id="SM00560">
    <property type="entry name" value="LamGL"/>
    <property type="match status" value="1"/>
</dbReference>
<dbReference type="CDD" id="cd15482">
    <property type="entry name" value="Sialidase_non-viral"/>
    <property type="match status" value="1"/>
</dbReference>
<dbReference type="PANTHER" id="PTHR10628">
    <property type="entry name" value="SIALIDASE"/>
    <property type="match status" value="1"/>
</dbReference>
<dbReference type="InterPro" id="IPR036278">
    <property type="entry name" value="Sialidase_sf"/>
</dbReference>
<evidence type="ECO:0000256" key="3">
    <source>
        <dbReference type="ARBA" id="ARBA00012733"/>
    </source>
</evidence>
<evidence type="ECO:0000256" key="4">
    <source>
        <dbReference type="ARBA" id="ARBA00022729"/>
    </source>
</evidence>
<proteinExistence type="inferred from homology"/>
<dbReference type="Gene3D" id="2.120.10.10">
    <property type="match status" value="1"/>
</dbReference>
<evidence type="ECO:0000256" key="2">
    <source>
        <dbReference type="ARBA" id="ARBA00009348"/>
    </source>
</evidence>
<keyword evidence="4" id="KW-0732">Signal</keyword>
<dbReference type="PANTHER" id="PTHR10628:SF30">
    <property type="entry name" value="EXO-ALPHA-SIALIDASE"/>
    <property type="match status" value="1"/>
</dbReference>
<name>A0ABN6GZM4_9BACT</name>
<dbReference type="CDD" id="cd00110">
    <property type="entry name" value="LamG"/>
    <property type="match status" value="1"/>
</dbReference>
<dbReference type="Proteomes" id="UP001374893">
    <property type="component" value="Chromosome"/>
</dbReference>
<accession>A0ABN6GZM4</accession>
<dbReference type="EC" id="3.2.1.18" evidence="3"/>
<dbReference type="EMBL" id="AP024702">
    <property type="protein sequence ID" value="BCX46168.1"/>
    <property type="molecule type" value="Genomic_DNA"/>
</dbReference>
<dbReference type="InterPro" id="IPR006558">
    <property type="entry name" value="LamG-like"/>
</dbReference>
<evidence type="ECO:0000313" key="8">
    <source>
        <dbReference type="EMBL" id="BCX46168.1"/>
    </source>
</evidence>
<dbReference type="InterPro" id="IPR001791">
    <property type="entry name" value="Laminin_G"/>
</dbReference>
<feature type="region of interest" description="Disordered" evidence="6">
    <location>
        <begin position="233"/>
        <end position="254"/>
    </location>
</feature>
<evidence type="ECO:0000313" key="9">
    <source>
        <dbReference type="Proteomes" id="UP001374893"/>
    </source>
</evidence>
<dbReference type="InterPro" id="IPR026856">
    <property type="entry name" value="Sialidase_fam"/>
</dbReference>
<feature type="region of interest" description="Disordered" evidence="6">
    <location>
        <begin position="602"/>
        <end position="628"/>
    </location>
</feature>
<keyword evidence="5" id="KW-1015">Disulfide bond</keyword>
<evidence type="ECO:0000259" key="7">
    <source>
        <dbReference type="SMART" id="SM00560"/>
    </source>
</evidence>
<evidence type="ECO:0000256" key="6">
    <source>
        <dbReference type="SAM" id="MobiDB-lite"/>
    </source>
</evidence>
<feature type="domain" description="LamG-like jellyroll fold" evidence="7">
    <location>
        <begin position="457"/>
        <end position="594"/>
    </location>
</feature>
<protein>
    <recommendedName>
        <fullName evidence="3">exo-alpha-sialidase</fullName>
        <ecNumber evidence="3">3.2.1.18</ecNumber>
    </recommendedName>
</protein>
<gene>
    <name evidence="8" type="ORF">HAHE_00760</name>
</gene>
<dbReference type="Gene3D" id="2.60.120.200">
    <property type="match status" value="1"/>
</dbReference>
<dbReference type="Pfam" id="PF13385">
    <property type="entry name" value="Laminin_G_3"/>
    <property type="match status" value="1"/>
</dbReference>
<dbReference type="Pfam" id="PF13088">
    <property type="entry name" value="BNR_2"/>
    <property type="match status" value="1"/>
</dbReference>
<evidence type="ECO:0000256" key="5">
    <source>
        <dbReference type="ARBA" id="ARBA00023157"/>
    </source>
</evidence>
<comment type="similarity">
    <text evidence="2">Belongs to the glycosyl hydrolase 33 family.</text>
</comment>
<dbReference type="InterPro" id="IPR013320">
    <property type="entry name" value="ConA-like_dom_sf"/>
</dbReference>
<organism evidence="8 9">
    <name type="scientific">Haloferula helveola</name>
    <dbReference type="NCBI Taxonomy" id="490095"/>
    <lineage>
        <taxon>Bacteria</taxon>
        <taxon>Pseudomonadati</taxon>
        <taxon>Verrucomicrobiota</taxon>
        <taxon>Verrucomicrobiia</taxon>
        <taxon>Verrucomicrobiales</taxon>
        <taxon>Verrucomicrobiaceae</taxon>
        <taxon>Haloferula</taxon>
    </lineage>
</organism>
<keyword evidence="9" id="KW-1185">Reference proteome</keyword>
<evidence type="ECO:0000256" key="1">
    <source>
        <dbReference type="ARBA" id="ARBA00000427"/>
    </source>
</evidence>
<dbReference type="InterPro" id="IPR011040">
    <property type="entry name" value="Sialidase"/>
</dbReference>
<sequence length="733" mass="78228">MSALFLSSIGLAEEPSLTETTVFANEADGYPVFRIPAIVRSNANTLLAFCEGRAGYGDGGNIDLVLKRSTDNGVTWGPVILVHEEGGTAGITIGNPAPVVDRSTGHIHLLFCRENDTVFHTVSTDDGLTWSSRTEITDNVKQESWGWYATGPVHGVQLARGEQAGRLVIPANHRIGPDGSDSGAFGSQILYSDDHGATWHMDAVFEAGNGAAPNETTLVELAPSATGGSRVYINSRDYGSDPGNRSEAWSEDGGTSYSGPFDGNPHFVTPVCQGALLRYSSTDDGDSVSRILFSSPNGGSRSNGAIWVSTDEAATWSQPKPIHAGAYAYSDMVRTADDHLGVLFETGTSSAAYQTINFIRANEAWIDTPPPPAENPGSALWNLEETEPGQTCPTTDEAILDVHPEENGLHLTATTAFASTAGAADFGNGRALSFQNDGGLRLTDGESDNRFDYGANDSFTIEAVCRIPSGHTATDAIVAKDLGPTSPSWWLRLENGKLRFLVSDNATEAFLTSTANVNDGEWHHIAAVRDVSDPASRELRLYINGAPAGETTDSTTGSLANTQTLWIGRFNASGRELTGDIDFVRITPAALAPEDFCGKKTQFDADDDSIPDSFEREESGSLAPMGPGDLDLDTTSDLLEFALATDPTVPDAPALTVAHLGTSVEVSTRQRLLPDWLGLQLTISDDLRTWSDAGSSVSLAALDDGIWERTDRIDFPAGTPARGFFRYELRELP</sequence>
<dbReference type="SUPFAM" id="SSF49899">
    <property type="entry name" value="Concanavalin A-like lectins/glucanases"/>
    <property type="match status" value="1"/>
</dbReference>
<dbReference type="SUPFAM" id="SSF50939">
    <property type="entry name" value="Sialidases"/>
    <property type="match status" value="1"/>
</dbReference>
<reference evidence="8 9" key="1">
    <citation type="submission" date="2021-06" db="EMBL/GenBank/DDBJ databases">
        <title>Complete genome of Haloferula helveola possessing various polysaccharide degrading enzymes.</title>
        <authorList>
            <person name="Takami H."/>
            <person name="Huang C."/>
            <person name="Hamasaki K."/>
        </authorList>
    </citation>
    <scope>NUCLEOTIDE SEQUENCE [LARGE SCALE GENOMIC DNA]</scope>
    <source>
        <strain evidence="8 9">CN-1</strain>
    </source>
</reference>